<name>F8LDJ0_9BACT</name>
<organism evidence="1">
    <name type="scientific">Waddlia chondrophila 2032/99</name>
    <dbReference type="NCBI Taxonomy" id="765953"/>
    <lineage>
        <taxon>Bacteria</taxon>
        <taxon>Pseudomonadati</taxon>
        <taxon>Chlamydiota</taxon>
        <taxon>Chlamydiia</taxon>
        <taxon>Parachlamydiales</taxon>
        <taxon>Waddliaceae</taxon>
        <taxon>Waddlia</taxon>
    </lineage>
</organism>
<reference evidence="1" key="1">
    <citation type="submission" date="2011-05" db="EMBL/GenBank/DDBJ databases">
        <title>Unity in variety -- the pan-genome of the Chlamydiae.</title>
        <authorList>
            <person name="Collingro A."/>
            <person name="Tischler P."/>
            <person name="Weinmaier T."/>
            <person name="Penz T."/>
            <person name="Heinz E."/>
            <person name="Brunham R.C."/>
            <person name="Read T.D."/>
            <person name="Bavoil P.M."/>
            <person name="Sachse K."/>
            <person name="Kahane S."/>
            <person name="Friedman M.G."/>
            <person name="Rattei T."/>
            <person name="Myers G.S.A."/>
            <person name="Horn M."/>
        </authorList>
    </citation>
    <scope>NUCLEOTIDE SEQUENCE</scope>
    <source>
        <strain evidence="1">2032/99</strain>
    </source>
</reference>
<sequence length="78" mass="9126">MKNIENFFTIKLCSDSEYNELVVDVYWKNYPLAMLSCDKGPENIEIEIYPPPEDQSSWKFTLSEITNVLEAAKNYLLE</sequence>
<dbReference type="AlphaFoldDB" id="F8LDJ0"/>
<accession>F8LDJ0</accession>
<protein>
    <submittedName>
        <fullName evidence="1">Uncharacterized protein</fullName>
    </submittedName>
</protein>
<dbReference type="EMBL" id="FR872653">
    <property type="protein sequence ID" value="CCB91466.1"/>
    <property type="molecule type" value="Genomic_DNA"/>
</dbReference>
<gene>
    <name evidence="1" type="ORF">WCH_AD02080</name>
</gene>
<evidence type="ECO:0000313" key="1">
    <source>
        <dbReference type="EMBL" id="CCB91466.1"/>
    </source>
</evidence>
<proteinExistence type="predicted"/>